<dbReference type="GO" id="GO:0004386">
    <property type="term" value="F:helicase activity"/>
    <property type="evidence" value="ECO:0007669"/>
    <property type="project" value="UniProtKB-KW"/>
</dbReference>
<proteinExistence type="predicted"/>
<keyword evidence="1" id="KW-0547">Nucleotide-binding</keyword>
<sequence>MTDDIRIQLDYLQGPIWISDYETGEPLTGNTIVDTDLEVRRINKEISDLYTSYYEIDSHGQACWFNEEKEKSDKPRMLHLLQQLNKRLSVINDGSFIVDDRETPRVEAL</sequence>
<keyword evidence="1" id="KW-0067">ATP-binding</keyword>
<keyword evidence="1" id="KW-0378">Hydrolase</keyword>
<comment type="caution">
    <text evidence="1">The sequence shown here is derived from an EMBL/GenBank/DDBJ whole genome shotgun (WGS) entry which is preliminary data.</text>
</comment>
<evidence type="ECO:0000313" key="1">
    <source>
        <dbReference type="EMBL" id="PJM74580.1"/>
    </source>
</evidence>
<gene>
    <name evidence="1" type="ORF">CSQ87_09260</name>
</gene>
<organism evidence="1 2">
    <name type="scientific">Bifidobacterium simiarum</name>
    <dbReference type="NCBI Taxonomy" id="2045441"/>
    <lineage>
        <taxon>Bacteria</taxon>
        <taxon>Bacillati</taxon>
        <taxon>Actinomycetota</taxon>
        <taxon>Actinomycetes</taxon>
        <taxon>Bifidobacteriales</taxon>
        <taxon>Bifidobacteriaceae</taxon>
        <taxon>Bifidobacterium</taxon>
    </lineage>
</organism>
<accession>A0A2M9HCN2</accession>
<keyword evidence="2" id="KW-1185">Reference proteome</keyword>
<dbReference type="EMBL" id="PEBK01000010">
    <property type="protein sequence ID" value="PJM74580.1"/>
    <property type="molecule type" value="Genomic_DNA"/>
</dbReference>
<reference evidence="1 2" key="1">
    <citation type="submission" date="2017-10" db="EMBL/GenBank/DDBJ databases">
        <title>Draft genome sequences of strains TRE 1, TRE 9, TRE H and TRI 7, isolated from tamarins, belonging to four potential novel Bifidobacterium species.</title>
        <authorList>
            <person name="Mattarelli P."/>
            <person name="Modesto M."/>
            <person name="Puglisi E."/>
            <person name="Morelli L."/>
            <person name="Spezio C."/>
            <person name="Bonetti A."/>
            <person name="Sandri C."/>
        </authorList>
    </citation>
    <scope>NUCLEOTIDE SEQUENCE [LARGE SCALE GENOMIC DNA]</scope>
    <source>
        <strain evidence="2">TRI7</strain>
    </source>
</reference>
<name>A0A2M9HCN2_9BIFI</name>
<protein>
    <submittedName>
        <fullName evidence="1">RNA helicase</fullName>
    </submittedName>
</protein>
<dbReference type="OrthoDB" id="3196953at2"/>
<dbReference type="Proteomes" id="UP000231451">
    <property type="component" value="Unassembled WGS sequence"/>
</dbReference>
<dbReference type="AlphaFoldDB" id="A0A2M9HCN2"/>
<keyword evidence="1" id="KW-0347">Helicase</keyword>
<evidence type="ECO:0000313" key="2">
    <source>
        <dbReference type="Proteomes" id="UP000231451"/>
    </source>
</evidence>